<sequence length="283" mass="31413">MRAVWTGAVNFGLVNVPVKMYAATEEHDLKGHLAHVQDGGRIRYHKVCETCGEQVHTADLGKVFEVDGQTALLTNEDLAELPSETNKVIDVVEFVPAGEVDPILLDKPYYLNAEGSVRPYALLARTLADADKVAIVRVTLRSKEHLAVLRVTGKNEVLTLQTLRWPDEVREPDFPKLDNKPELSEAELKVAAMLVDELSAPFNPDKYQDTYKVELRALVESKLEPVEVPDDVADLVAKLEASVKPKQAKPDIRTWAKAQGFKISARGRIPKDIVDKYNEGVLA</sequence>
<dbReference type="FunFam" id="2.40.290.10:FF:000004">
    <property type="entry name" value="Non-homologous end joining protein Ku"/>
    <property type="match status" value="1"/>
</dbReference>
<dbReference type="GO" id="GO:0006303">
    <property type="term" value="P:double-strand break repair via nonhomologous end joining"/>
    <property type="evidence" value="ECO:0007669"/>
    <property type="project" value="InterPro"/>
</dbReference>
<evidence type="ECO:0000313" key="3">
    <source>
        <dbReference type="EMBL" id="AZS07538.1"/>
    </source>
</evidence>
<reference evidence="3 4" key="1">
    <citation type="submission" date="2018-12" db="EMBL/GenBank/DDBJ databases">
        <authorList>
            <person name="Betsko A.J."/>
            <person name="Stoner T.H."/>
            <person name="Garlena R.A."/>
            <person name="Russell D.A."/>
            <person name="Pope W.H."/>
            <person name="Jacobs-Sera D."/>
            <person name="Hatfull G.F."/>
        </authorList>
    </citation>
    <scope>NUCLEOTIDE SEQUENCE [LARGE SCALE GENOMIC DNA]</scope>
</reference>
<dbReference type="PIRSF" id="PIRSF006493">
    <property type="entry name" value="Prok_Ku"/>
    <property type="match status" value="1"/>
</dbReference>
<dbReference type="PANTHER" id="PTHR41251">
    <property type="entry name" value="NON-HOMOLOGOUS END JOINING PROTEIN KU"/>
    <property type="match status" value="1"/>
</dbReference>
<dbReference type="PANTHER" id="PTHR41251:SF1">
    <property type="entry name" value="NON-HOMOLOGOUS END JOINING PROTEIN KU"/>
    <property type="match status" value="1"/>
</dbReference>
<dbReference type="InterPro" id="IPR055370">
    <property type="entry name" value="Lsr2_DNA-bd"/>
</dbReference>
<dbReference type="Pfam" id="PF02735">
    <property type="entry name" value="Ku"/>
    <property type="match status" value="1"/>
</dbReference>
<organism evidence="3 4">
    <name type="scientific">Mycobacterium phage Duke13</name>
    <dbReference type="NCBI Taxonomy" id="2499038"/>
    <lineage>
        <taxon>Viruses</taxon>
        <taxon>Duplodnaviria</taxon>
        <taxon>Heunggongvirae</taxon>
        <taxon>Uroviricota</taxon>
        <taxon>Caudoviricetes</taxon>
        <taxon>Omegavirus</taxon>
        <taxon>Omegavirus baka</taxon>
    </lineage>
</organism>
<dbReference type="GO" id="GO:0016746">
    <property type="term" value="F:acyltransferase activity"/>
    <property type="evidence" value="ECO:0007669"/>
    <property type="project" value="InterPro"/>
</dbReference>
<dbReference type="EMBL" id="MK279849">
    <property type="protein sequence ID" value="AZS07538.1"/>
    <property type="molecule type" value="Genomic_DNA"/>
</dbReference>
<evidence type="ECO:0000259" key="2">
    <source>
        <dbReference type="SMART" id="SM00559"/>
    </source>
</evidence>
<accession>A0A3S9UB84</accession>
<dbReference type="InterPro" id="IPR036625">
    <property type="entry name" value="E3-bd_dom_sf"/>
</dbReference>
<feature type="domain" description="Ku" evidence="2">
    <location>
        <begin position="52"/>
        <end position="180"/>
    </location>
</feature>
<dbReference type="Gene3D" id="4.10.320.10">
    <property type="entry name" value="E3-binding domain"/>
    <property type="match status" value="1"/>
</dbReference>
<dbReference type="InterPro" id="IPR016194">
    <property type="entry name" value="SPOC-like_C_dom_sf"/>
</dbReference>
<dbReference type="SMART" id="SM00559">
    <property type="entry name" value="Ku78"/>
    <property type="match status" value="1"/>
</dbReference>
<dbReference type="Gene3D" id="2.40.290.10">
    <property type="match status" value="1"/>
</dbReference>
<evidence type="ECO:0000256" key="1">
    <source>
        <dbReference type="ARBA" id="ARBA00023125"/>
    </source>
</evidence>
<dbReference type="NCBIfam" id="TIGR02772">
    <property type="entry name" value="Ku_bact"/>
    <property type="match status" value="1"/>
</dbReference>
<evidence type="ECO:0000313" key="4">
    <source>
        <dbReference type="Proteomes" id="UP000287876"/>
    </source>
</evidence>
<dbReference type="SUPFAM" id="SSF100939">
    <property type="entry name" value="SPOC domain-like"/>
    <property type="match status" value="1"/>
</dbReference>
<dbReference type="GO" id="GO:0003690">
    <property type="term" value="F:double-stranded DNA binding"/>
    <property type="evidence" value="ECO:0007669"/>
    <property type="project" value="TreeGrafter"/>
</dbReference>
<name>A0A3S9UB84_9CAUD</name>
<keyword evidence="1" id="KW-0238">DNA-binding</keyword>
<protein>
    <submittedName>
        <fullName evidence="3">Ku-like dsDNA break-binding protein</fullName>
    </submittedName>
</protein>
<dbReference type="InterPro" id="IPR009187">
    <property type="entry name" value="Prok_Ku"/>
</dbReference>
<dbReference type="InterPro" id="IPR006164">
    <property type="entry name" value="DNA_bd_Ku70/Ku80"/>
</dbReference>
<gene>
    <name evidence="3" type="primary">202</name>
    <name evidence="3" type="ORF">PBI_DUKE13_202</name>
</gene>
<proteinExistence type="inferred from homology"/>
<dbReference type="Proteomes" id="UP000287876">
    <property type="component" value="Segment"/>
</dbReference>
<dbReference type="Pfam" id="PF23359">
    <property type="entry name" value="Lsr2_DNA-bd"/>
    <property type="match status" value="1"/>
</dbReference>
<dbReference type="HAMAP" id="MF_01875">
    <property type="entry name" value="Prokaryotic_Ku"/>
    <property type="match status" value="1"/>
</dbReference>